<proteinExistence type="predicted"/>
<reference evidence="1 2" key="1">
    <citation type="submission" date="2016-04" db="EMBL/GenBank/DDBJ databases">
        <title>Bacillus thuringiensis and Bacillus weihenstephanensis as novel biocontrol agents of wilt causing Verticillium species.</title>
        <authorList>
            <person name="Hollensteiner J."/>
            <person name="Wemheuer F."/>
            <person name="Harting R."/>
            <person name="Kolarzyk A."/>
            <person name="Diaz-Valerio S."/>
            <person name="Poehlein A."/>
            <person name="Brzuszkiewicz E."/>
            <person name="Nesemann K."/>
            <person name="Braus-Stromeyer S."/>
            <person name="Braus G."/>
            <person name="Daniel R."/>
            <person name="Liesegang H."/>
        </authorList>
    </citation>
    <scope>NUCLEOTIDE SEQUENCE [LARGE SCALE GENOMIC DNA]</scope>
    <source>
        <strain evidence="1 2">GOE4</strain>
    </source>
</reference>
<dbReference type="AlphaFoldDB" id="A0A9X5MZR6"/>
<dbReference type="EMBL" id="LXLI01000041">
    <property type="protein sequence ID" value="OFC88523.1"/>
    <property type="molecule type" value="Genomic_DNA"/>
</dbReference>
<evidence type="ECO:0000313" key="2">
    <source>
        <dbReference type="Proteomes" id="UP000175994"/>
    </source>
</evidence>
<sequence length="168" mass="20039">MNNCTHKEIGFSKVKAEVQQEKQLLVEIYKMAFEHFLNNVFTTKFLKSRIKEKLGYGENVLIFKFAKDQYGKTITDFEFANMIADVFFYKWLKEGIGFALVKNKFKNYKRLIKDNFICDTSKLTLREIKDLVIDKSETWQLLLKTIENENIKYDFFQGDDCLIFKMNF</sequence>
<accession>A0A9X5MZR6</accession>
<dbReference type="Proteomes" id="UP000175994">
    <property type="component" value="Unassembled WGS sequence"/>
</dbReference>
<organism evidence="1 2">
    <name type="scientific">Bacillus thuringiensis</name>
    <dbReference type="NCBI Taxonomy" id="1428"/>
    <lineage>
        <taxon>Bacteria</taxon>
        <taxon>Bacillati</taxon>
        <taxon>Bacillota</taxon>
        <taxon>Bacilli</taxon>
        <taxon>Bacillales</taxon>
        <taxon>Bacillaceae</taxon>
        <taxon>Bacillus</taxon>
        <taxon>Bacillus cereus group</taxon>
    </lineage>
</organism>
<protein>
    <submittedName>
        <fullName evidence="1">Uncharacterized protein</fullName>
    </submittedName>
</protein>
<evidence type="ECO:0000313" key="1">
    <source>
        <dbReference type="EMBL" id="OFC88523.1"/>
    </source>
</evidence>
<dbReference type="RefSeq" id="WP_065845757.1">
    <property type="nucleotide sequence ID" value="NZ_LXLI01000041.1"/>
</dbReference>
<comment type="caution">
    <text evidence="1">The sequence shown here is derived from an EMBL/GenBank/DDBJ whole genome shotgun (WGS) entry which is preliminary data.</text>
</comment>
<name>A0A9X5MZR6_BACTU</name>
<gene>
    <name evidence="1" type="ORF">BTGOE4_59840</name>
</gene>